<proteinExistence type="predicted"/>
<evidence type="ECO:0000313" key="1">
    <source>
        <dbReference type="EMBL" id="OOP62620.1"/>
    </source>
</evidence>
<dbReference type="AlphaFoldDB" id="A0A8E2LB43"/>
<gene>
    <name evidence="1" type="ORF">BWZ43_25595</name>
</gene>
<comment type="caution">
    <text evidence="1">The sequence shown here is derived from an EMBL/GenBank/DDBJ whole genome shotgun (WGS) entry which is preliminary data.</text>
</comment>
<dbReference type="SUPFAM" id="SSF82171">
    <property type="entry name" value="DPP6 N-terminal domain-like"/>
    <property type="match status" value="1"/>
</dbReference>
<dbReference type="Proteomes" id="UP000189761">
    <property type="component" value="Unassembled WGS sequence"/>
</dbReference>
<evidence type="ECO:0000313" key="2">
    <source>
        <dbReference type="Proteomes" id="UP000189761"/>
    </source>
</evidence>
<keyword evidence="2" id="KW-1185">Reference proteome</keyword>
<organism evidence="1 2">
    <name type="scientific">Heyndrickxia oleronia</name>
    <dbReference type="NCBI Taxonomy" id="38875"/>
    <lineage>
        <taxon>Bacteria</taxon>
        <taxon>Bacillati</taxon>
        <taxon>Bacillota</taxon>
        <taxon>Bacilli</taxon>
        <taxon>Bacillales</taxon>
        <taxon>Bacillaceae</taxon>
        <taxon>Heyndrickxia</taxon>
    </lineage>
</organism>
<protein>
    <submittedName>
        <fullName evidence="1">Uncharacterized protein</fullName>
    </submittedName>
</protein>
<dbReference type="EMBL" id="MTLA01000554">
    <property type="protein sequence ID" value="OOP62620.1"/>
    <property type="molecule type" value="Genomic_DNA"/>
</dbReference>
<reference evidence="1 2" key="1">
    <citation type="submission" date="2017-01" db="EMBL/GenBank/DDBJ databases">
        <title>Draft genome sequence of Bacillus oleronius.</title>
        <authorList>
            <person name="Allam M."/>
        </authorList>
    </citation>
    <scope>NUCLEOTIDE SEQUENCE [LARGE SCALE GENOMIC DNA]</scope>
    <source>
        <strain evidence="1 2">DSM 9356</strain>
    </source>
</reference>
<dbReference type="RefSeq" id="WP_169847002.1">
    <property type="nucleotide sequence ID" value="NZ_MTLA01000554.1"/>
</dbReference>
<sequence length="212" mass="24648">FGITENNRILDIMDTKNGNQIISFDVDTGDFSLLINYENSQIKYNGFINQPNNKFHLFTLSLLNKITGYVENKIIKIKEPISPSSIEIISNSKVFFWDSLIYSSIHNLFILVDDYDLILMNMDFTDIVTKKKIIKDEFKEKAGYFMQIHLSNNEKYVVLTYSESILILRLDGLEQILMEYIPYLCFAAFSANDEYLLVGTWKNGFVLENNLE</sequence>
<feature type="non-terminal residue" evidence="1">
    <location>
        <position position="1"/>
    </location>
</feature>
<accession>A0A8E2LB43</accession>
<name>A0A8E2LB43_9BACI</name>